<feature type="transmembrane region" description="Helical" evidence="6">
    <location>
        <begin position="176"/>
        <end position="197"/>
    </location>
</feature>
<keyword evidence="5 6" id="KW-0472">Membrane</keyword>
<dbReference type="GO" id="GO:0009246">
    <property type="term" value="P:enterobacterial common antigen biosynthetic process"/>
    <property type="evidence" value="ECO:0007669"/>
    <property type="project" value="InterPro"/>
</dbReference>
<feature type="transmembrane region" description="Helical" evidence="6">
    <location>
        <begin position="299"/>
        <end position="316"/>
    </location>
</feature>
<feature type="transmembrane region" description="Helical" evidence="6">
    <location>
        <begin position="117"/>
        <end position="138"/>
    </location>
</feature>
<keyword evidence="3 6" id="KW-0812">Transmembrane</keyword>
<protein>
    <submittedName>
        <fullName evidence="7">O-antigen translocase</fullName>
    </submittedName>
</protein>
<keyword evidence="2" id="KW-1003">Cell membrane</keyword>
<comment type="subcellular location">
    <subcellularLocation>
        <location evidence="1">Cell membrane</location>
        <topology evidence="1">Multi-pass membrane protein</topology>
    </subcellularLocation>
</comment>
<dbReference type="InterPro" id="IPR002797">
    <property type="entry name" value="Polysacc_synth"/>
</dbReference>
<name>A0AAN4ETE7_CITFR</name>
<evidence type="ECO:0000256" key="2">
    <source>
        <dbReference type="ARBA" id="ARBA00022475"/>
    </source>
</evidence>
<feature type="transmembrane region" description="Helical" evidence="6">
    <location>
        <begin position="150"/>
        <end position="170"/>
    </location>
</feature>
<accession>A0AAN4ETE7</accession>
<dbReference type="GO" id="GO:0005886">
    <property type="term" value="C:plasma membrane"/>
    <property type="evidence" value="ECO:0007669"/>
    <property type="project" value="UniProtKB-SubCell"/>
</dbReference>
<dbReference type="CDD" id="cd13125">
    <property type="entry name" value="MATE_like_10"/>
    <property type="match status" value="1"/>
</dbReference>
<dbReference type="PANTHER" id="PTHR30250">
    <property type="entry name" value="PST FAMILY PREDICTED COLANIC ACID TRANSPORTER"/>
    <property type="match status" value="1"/>
</dbReference>
<sequence length="421" mass="47015">MKKLLKVTAMTGSLTLVKMLMGFIIAKVVAIYTGPSGMAMLGQIQSVVTSLNGLVNAPTSNGIIKYTAEFSPKGTEACAPWWRAAVHWALVISILAIAITISFSTMLSGWLFDNTEYAWLLILCACSLPLVTLGTLLTSIINGKQQYRQYIKVGMFSTLVTGGVMVYMVIRYGIQGALVAAALQNAIVGIAMLALNFRQPWFNFNNFWGRVERKYLSGLGNYILMAVTTALTVPISFIFVRNEIIANTSWVDAGQWQAVWRISETYLSVLTIALGTYYLPKLATLTSRSEMQMEIINTLKVVIPFAILSAGAVFFFRDLVIKILFTDEFKGARDLFLVQLCGDVVKIISWVIAYPMLSNAKTKLYIFSEIFFSLTLVLFTQYFVRQLGVQGANYAYLTNYSLYLIVMMFMFVFSKNFLCKN</sequence>
<dbReference type="Proteomes" id="UP001169574">
    <property type="component" value="Unassembled WGS sequence"/>
</dbReference>
<proteinExistence type="predicted"/>
<gene>
    <name evidence="7" type="ORF">P7U51_001707</name>
</gene>
<evidence type="ECO:0000256" key="1">
    <source>
        <dbReference type="ARBA" id="ARBA00004651"/>
    </source>
</evidence>
<dbReference type="PANTHER" id="PTHR30250:SF30">
    <property type="entry name" value="LIPID III FLIPPASE"/>
    <property type="match status" value="1"/>
</dbReference>
<feature type="transmembrane region" description="Helical" evidence="6">
    <location>
        <begin position="88"/>
        <end position="111"/>
    </location>
</feature>
<dbReference type="AlphaFoldDB" id="A0AAN4ETE7"/>
<evidence type="ECO:0000256" key="6">
    <source>
        <dbReference type="SAM" id="Phobius"/>
    </source>
</evidence>
<reference evidence="7" key="1">
    <citation type="submission" date="2024-02" db="EMBL/GenBank/DDBJ databases">
        <authorList>
            <consortium name="Clinical and Environmental Microbiology Branch: Whole genome sequencing antimicrobial resistance pathogens in the healthcare setting"/>
        </authorList>
    </citation>
    <scope>NUCLEOTIDE SEQUENCE</scope>
    <source>
        <strain evidence="7">Whole organism</strain>
    </source>
</reference>
<dbReference type="EMBL" id="ABLGCN030000003">
    <property type="protein sequence ID" value="EMM7457222.1"/>
    <property type="molecule type" value="Genomic_DNA"/>
</dbReference>
<dbReference type="InterPro" id="IPR044550">
    <property type="entry name" value="WzxE"/>
</dbReference>
<dbReference type="Pfam" id="PF01943">
    <property type="entry name" value="Polysacc_synt"/>
    <property type="match status" value="1"/>
</dbReference>
<evidence type="ECO:0000313" key="7">
    <source>
        <dbReference type="EMBL" id="EMM7457222.1"/>
    </source>
</evidence>
<keyword evidence="4 6" id="KW-1133">Transmembrane helix</keyword>
<evidence type="ECO:0000256" key="3">
    <source>
        <dbReference type="ARBA" id="ARBA00022692"/>
    </source>
</evidence>
<comment type="caution">
    <text evidence="7">The sequence shown here is derived from an EMBL/GenBank/DDBJ whole genome shotgun (WGS) entry which is preliminary data.</text>
</comment>
<feature type="transmembrane region" description="Helical" evidence="6">
    <location>
        <begin position="218"/>
        <end position="239"/>
    </location>
</feature>
<feature type="transmembrane region" description="Helical" evidence="6">
    <location>
        <begin position="12"/>
        <end position="32"/>
    </location>
</feature>
<evidence type="ECO:0000313" key="8">
    <source>
        <dbReference type="Proteomes" id="UP001169574"/>
    </source>
</evidence>
<feature type="transmembrane region" description="Helical" evidence="6">
    <location>
        <begin position="336"/>
        <end position="357"/>
    </location>
</feature>
<evidence type="ECO:0000256" key="4">
    <source>
        <dbReference type="ARBA" id="ARBA00022989"/>
    </source>
</evidence>
<evidence type="ECO:0000256" key="5">
    <source>
        <dbReference type="ARBA" id="ARBA00023136"/>
    </source>
</evidence>
<feature type="transmembrane region" description="Helical" evidence="6">
    <location>
        <begin position="364"/>
        <end position="384"/>
    </location>
</feature>
<organism evidence="7 8">
    <name type="scientific">Citrobacter freundii</name>
    <dbReference type="NCBI Taxonomy" id="546"/>
    <lineage>
        <taxon>Bacteria</taxon>
        <taxon>Pseudomonadati</taxon>
        <taxon>Pseudomonadota</taxon>
        <taxon>Gammaproteobacteria</taxon>
        <taxon>Enterobacterales</taxon>
        <taxon>Enterobacteriaceae</taxon>
        <taxon>Citrobacter</taxon>
        <taxon>Citrobacter freundii complex</taxon>
    </lineage>
</organism>
<feature type="transmembrane region" description="Helical" evidence="6">
    <location>
        <begin position="400"/>
        <end position="418"/>
    </location>
</feature>
<feature type="transmembrane region" description="Helical" evidence="6">
    <location>
        <begin position="259"/>
        <end position="279"/>
    </location>
</feature>
<dbReference type="InterPro" id="IPR050833">
    <property type="entry name" value="Poly_Biosynth_Transport"/>
</dbReference>